<evidence type="ECO:0000256" key="4">
    <source>
        <dbReference type="ARBA" id="ARBA00022679"/>
    </source>
</evidence>
<evidence type="ECO:0000259" key="6">
    <source>
        <dbReference type="Pfam" id="PF00535"/>
    </source>
</evidence>
<dbReference type="InterPro" id="IPR001173">
    <property type="entry name" value="Glyco_trans_2-like"/>
</dbReference>
<protein>
    <submittedName>
        <fullName evidence="7">Glycosyl transferase</fullName>
    </submittedName>
</protein>
<evidence type="ECO:0000313" key="8">
    <source>
        <dbReference type="Proteomes" id="UP000239917"/>
    </source>
</evidence>
<dbReference type="CDD" id="cd02522">
    <property type="entry name" value="GT_2_like_a"/>
    <property type="match status" value="1"/>
</dbReference>
<organism evidence="7 8">
    <name type="scientific">Marinobacter maroccanus</name>
    <dbReference type="NCBI Taxonomy" id="2055143"/>
    <lineage>
        <taxon>Bacteria</taxon>
        <taxon>Pseudomonadati</taxon>
        <taxon>Pseudomonadota</taxon>
        <taxon>Gammaproteobacteria</taxon>
        <taxon>Pseudomonadales</taxon>
        <taxon>Marinobacteraceae</taxon>
        <taxon>Marinobacter</taxon>
    </lineage>
</organism>
<dbReference type="NCBIfam" id="TIGR04283">
    <property type="entry name" value="glyco_like_mftF"/>
    <property type="match status" value="1"/>
</dbReference>
<dbReference type="GO" id="GO:0005886">
    <property type="term" value="C:plasma membrane"/>
    <property type="evidence" value="ECO:0007669"/>
    <property type="project" value="UniProtKB-SubCell"/>
</dbReference>
<feature type="domain" description="Glycosyltransferase 2-like" evidence="6">
    <location>
        <begin position="8"/>
        <end position="156"/>
    </location>
</feature>
<dbReference type="Proteomes" id="UP000239917">
    <property type="component" value="Unassembled WGS sequence"/>
</dbReference>
<evidence type="ECO:0000256" key="1">
    <source>
        <dbReference type="ARBA" id="ARBA00004236"/>
    </source>
</evidence>
<accession>A0A2S5Z693</accession>
<keyword evidence="2" id="KW-1003">Cell membrane</keyword>
<dbReference type="RefSeq" id="WP_104323110.1">
    <property type="nucleotide sequence ID" value="NZ_PSSX01000021.1"/>
</dbReference>
<proteinExistence type="predicted"/>
<keyword evidence="4 7" id="KW-0808">Transferase</keyword>
<evidence type="ECO:0000256" key="3">
    <source>
        <dbReference type="ARBA" id="ARBA00022676"/>
    </source>
</evidence>
<dbReference type="PANTHER" id="PTHR43646:SF2">
    <property type="entry name" value="GLYCOSYLTRANSFERASE 2-LIKE DOMAIN-CONTAINING PROTEIN"/>
    <property type="match status" value="1"/>
</dbReference>
<keyword evidence="5" id="KW-0472">Membrane</keyword>
<dbReference type="InterPro" id="IPR029044">
    <property type="entry name" value="Nucleotide-diphossugar_trans"/>
</dbReference>
<keyword evidence="3" id="KW-0328">Glycosyltransferase</keyword>
<comment type="subcellular location">
    <subcellularLocation>
        <location evidence="1">Cell membrane</location>
    </subcellularLocation>
</comment>
<dbReference type="GO" id="GO:0016757">
    <property type="term" value="F:glycosyltransferase activity"/>
    <property type="evidence" value="ECO:0007669"/>
    <property type="project" value="UniProtKB-KW"/>
</dbReference>
<dbReference type="InterPro" id="IPR026461">
    <property type="entry name" value="Trfase_2_rSAM/seldom_assoc"/>
</dbReference>
<name>A0A2S5Z693_9GAMM</name>
<dbReference type="AlphaFoldDB" id="A0A2S5Z693"/>
<dbReference type="Pfam" id="PF00535">
    <property type="entry name" value="Glycos_transf_2"/>
    <property type="match status" value="1"/>
</dbReference>
<dbReference type="EMBL" id="PSSX01000021">
    <property type="protein sequence ID" value="PPI82841.1"/>
    <property type="molecule type" value="Genomic_DNA"/>
</dbReference>
<evidence type="ECO:0000256" key="5">
    <source>
        <dbReference type="ARBA" id="ARBA00023136"/>
    </source>
</evidence>
<evidence type="ECO:0000256" key="2">
    <source>
        <dbReference type="ARBA" id="ARBA00022475"/>
    </source>
</evidence>
<dbReference type="Gene3D" id="3.90.550.10">
    <property type="entry name" value="Spore Coat Polysaccharide Biosynthesis Protein SpsA, Chain A"/>
    <property type="match status" value="1"/>
</dbReference>
<dbReference type="PANTHER" id="PTHR43646">
    <property type="entry name" value="GLYCOSYLTRANSFERASE"/>
    <property type="match status" value="1"/>
</dbReference>
<dbReference type="SUPFAM" id="SSF53448">
    <property type="entry name" value="Nucleotide-diphospho-sugar transferases"/>
    <property type="match status" value="1"/>
</dbReference>
<gene>
    <name evidence="7" type="ORF">KEHDKFFH_17550</name>
</gene>
<reference evidence="7 8" key="1">
    <citation type="submission" date="2018-01" db="EMBL/GenBank/DDBJ databases">
        <title>Complete genome sequences of the type strains of Marinobacter flavimaris and Marinobacter maroccanus.</title>
        <authorList>
            <person name="Palau M."/>
            <person name="Boujida N."/>
            <person name="Manresa A."/>
            <person name="Minana-Galbis D."/>
        </authorList>
    </citation>
    <scope>NUCLEOTIDE SEQUENCE [LARGE SCALE GENOMIC DNA]</scope>
    <source>
        <strain evidence="7 8">N4</strain>
    </source>
</reference>
<dbReference type="OrthoDB" id="5291101at2"/>
<comment type="caution">
    <text evidence="7">The sequence shown here is derived from an EMBL/GenBank/DDBJ whole genome shotgun (WGS) entry which is preliminary data.</text>
</comment>
<keyword evidence="8" id="KW-1185">Reference proteome</keyword>
<sequence>MPDPFSLSVIVPVWMEAAGVTDTLRALQPIRARGHEVVVVDAGSTDRTVELARPLCDRVIVSEKGRALQMNAGAAAAKGDLLLFLHADTRLPANTLEQLASFVHSNRPWGRFDVRLSGERPLFRVIAWFMNQRSRLTGICTGDQTMFVRRDAFEALGGFKPIPLMEDVEFSRRLCLVSRPFCIKEPVVTDSRRWQTHGAWRTIFLMWQLRWRYWRGESPESLAQIYRSDVRNASK</sequence>
<evidence type="ECO:0000313" key="7">
    <source>
        <dbReference type="EMBL" id="PPI82841.1"/>
    </source>
</evidence>